<dbReference type="Proteomes" id="UP000293671">
    <property type="component" value="Unassembled WGS sequence"/>
</dbReference>
<dbReference type="EMBL" id="SHKP01000008">
    <property type="protein sequence ID" value="RZT93860.1"/>
    <property type="molecule type" value="Genomic_DNA"/>
</dbReference>
<dbReference type="SUPFAM" id="SSF50199">
    <property type="entry name" value="Staphylococcal nuclease"/>
    <property type="match status" value="1"/>
</dbReference>
<dbReference type="AlphaFoldDB" id="A0A4Q7VDM7"/>
<gene>
    <name evidence="2" type="ORF">EV670_3417</name>
</gene>
<feature type="domain" description="TNase-like" evidence="1">
    <location>
        <begin position="15"/>
        <end position="135"/>
    </location>
</feature>
<dbReference type="SMART" id="SM00318">
    <property type="entry name" value="SNc"/>
    <property type="match status" value="1"/>
</dbReference>
<evidence type="ECO:0000313" key="2">
    <source>
        <dbReference type="EMBL" id="RZT93860.1"/>
    </source>
</evidence>
<dbReference type="PANTHER" id="PTHR12302">
    <property type="entry name" value="EBNA2 BINDING PROTEIN P100"/>
    <property type="match status" value="1"/>
</dbReference>
<protein>
    <submittedName>
        <fullName evidence="2">Endonuclease YncB(Thermonuclease family)</fullName>
    </submittedName>
</protein>
<dbReference type="InterPro" id="IPR016071">
    <property type="entry name" value="Staphylococal_nuclease_OB-fold"/>
</dbReference>
<dbReference type="RefSeq" id="WP_130434373.1">
    <property type="nucleotide sequence ID" value="NZ_SHKP01000008.1"/>
</dbReference>
<dbReference type="Gene3D" id="2.40.50.90">
    <property type="match status" value="1"/>
</dbReference>
<dbReference type="Pfam" id="PF00565">
    <property type="entry name" value="SNase"/>
    <property type="match status" value="1"/>
</dbReference>
<keyword evidence="2" id="KW-0378">Hydrolase</keyword>
<dbReference type="OrthoDB" id="9805504at2"/>
<accession>A0A4Q7VDM7</accession>
<organism evidence="2 3">
    <name type="scientific">Rivibacter subsaxonicus</name>
    <dbReference type="NCBI Taxonomy" id="457575"/>
    <lineage>
        <taxon>Bacteria</taxon>
        <taxon>Pseudomonadati</taxon>
        <taxon>Pseudomonadota</taxon>
        <taxon>Betaproteobacteria</taxon>
        <taxon>Burkholderiales</taxon>
        <taxon>Rivibacter</taxon>
    </lineage>
</organism>
<sequence length="153" mass="16994">MPVLITGGSLLLCLVVGVSDGDTLSARCRAAPDATPQTLRLRLAEIDAPEKAQAFGARSRAHLAALCFGREAQVRAQALDRYGRTVARVRCGGVDANAEQVRAGMAWVYERYARDPELRDDQELARGERRGLWQDAGPVPPWEWRRQRREVRG</sequence>
<dbReference type="PANTHER" id="PTHR12302:SF26">
    <property type="entry name" value="BLR1266 PROTEIN"/>
    <property type="match status" value="1"/>
</dbReference>
<name>A0A4Q7VDM7_9BURK</name>
<dbReference type="GO" id="GO:0004519">
    <property type="term" value="F:endonuclease activity"/>
    <property type="evidence" value="ECO:0007669"/>
    <property type="project" value="UniProtKB-KW"/>
</dbReference>
<evidence type="ECO:0000313" key="3">
    <source>
        <dbReference type="Proteomes" id="UP000293671"/>
    </source>
</evidence>
<reference evidence="2 3" key="1">
    <citation type="submission" date="2019-02" db="EMBL/GenBank/DDBJ databases">
        <title>Genomic Encyclopedia of Type Strains, Phase IV (KMG-IV): sequencing the most valuable type-strain genomes for metagenomic binning, comparative biology and taxonomic classification.</title>
        <authorList>
            <person name="Goeker M."/>
        </authorList>
    </citation>
    <scope>NUCLEOTIDE SEQUENCE [LARGE SCALE GENOMIC DNA]</scope>
    <source>
        <strain evidence="2 3">DSM 19570</strain>
    </source>
</reference>
<dbReference type="InterPro" id="IPR035437">
    <property type="entry name" value="SNase_OB-fold_sf"/>
</dbReference>
<evidence type="ECO:0000259" key="1">
    <source>
        <dbReference type="PROSITE" id="PS50830"/>
    </source>
</evidence>
<keyword evidence="3" id="KW-1185">Reference proteome</keyword>
<comment type="caution">
    <text evidence="2">The sequence shown here is derived from an EMBL/GenBank/DDBJ whole genome shotgun (WGS) entry which is preliminary data.</text>
</comment>
<keyword evidence="2" id="KW-0540">Nuclease</keyword>
<proteinExistence type="predicted"/>
<keyword evidence="2" id="KW-0255">Endonuclease</keyword>
<dbReference type="PROSITE" id="PS50830">
    <property type="entry name" value="TNASE_3"/>
    <property type="match status" value="1"/>
</dbReference>